<evidence type="ECO:0000256" key="2">
    <source>
        <dbReference type="ARBA" id="ARBA00022737"/>
    </source>
</evidence>
<organism evidence="5 6">
    <name type="scientific">Eremothecium gossypii (strain ATCC 10895 / CBS 109.51 / FGSC 9923 / NRRL Y-1056)</name>
    <name type="common">Yeast</name>
    <name type="synonym">Ashbya gossypii</name>
    <dbReference type="NCBI Taxonomy" id="284811"/>
    <lineage>
        <taxon>Eukaryota</taxon>
        <taxon>Fungi</taxon>
        <taxon>Dikarya</taxon>
        <taxon>Ascomycota</taxon>
        <taxon>Saccharomycotina</taxon>
        <taxon>Saccharomycetes</taxon>
        <taxon>Saccharomycetales</taxon>
        <taxon>Saccharomycetaceae</taxon>
        <taxon>Eremothecium</taxon>
    </lineage>
</organism>
<dbReference type="Proteomes" id="UP000000591">
    <property type="component" value="Chromosome VI"/>
</dbReference>
<dbReference type="GO" id="GO:0043161">
    <property type="term" value="P:proteasome-mediated ubiquitin-dependent protein catabolic process"/>
    <property type="evidence" value="ECO:0000318"/>
    <property type="project" value="GO_Central"/>
</dbReference>
<reference evidence="6" key="2">
    <citation type="journal article" date="2013" name="G3 (Bethesda)">
        <title>Genomes of Ashbya fungi isolated from insects reveal four mating-type loci, numerous translocations, lack of transposons, and distinct gene duplications.</title>
        <authorList>
            <person name="Dietrich F.S."/>
            <person name="Voegeli S."/>
            <person name="Kuo S."/>
            <person name="Philippsen P."/>
        </authorList>
    </citation>
    <scope>GENOME REANNOTATION</scope>
    <source>
        <strain evidence="6">ATCC 10895 / CBS 109.51 / FGSC 9923 / NRRL Y-1056</strain>
    </source>
</reference>
<dbReference type="GeneID" id="4622552"/>
<dbReference type="eggNOG" id="KOG0293">
    <property type="taxonomic scope" value="Eukaryota"/>
</dbReference>
<dbReference type="InterPro" id="IPR006594">
    <property type="entry name" value="LisH"/>
</dbReference>
<dbReference type="Pfam" id="PF23627">
    <property type="entry name" value="LisH_WDR26"/>
    <property type="match status" value="1"/>
</dbReference>
<dbReference type="PROSITE" id="PS50896">
    <property type="entry name" value="LISH"/>
    <property type="match status" value="1"/>
</dbReference>
<sequence>MPLSVSESEELFIPEYTRKKQSNAIQALEQPFDREQLTKLLINTLHELGYEQSAAMLQQESGGVQVESETVQTLFELVKSGRFEHCTVRLLFRLPLVNGDLAHLLPVENSEECGDPGEPGVTGELLRQYQLLQQCVQRLSVYNAEDIAKLTTAVEIFVLVLRQVFIEMVFVRQDKKRALSFLRSLLRPTIQLWDSLVAVQTISMVEEPEGEWAMTPDTALLQMTTILTCPAESAEATKIWGGSLAASRQLALDQISQYINPNDLVPRGRLITLLKQAIQFQRSSDLLSFSDDPHNHEGNRSGEKTTYNLLQDNVGSMCMFNFSHVKTLSENKDEIWYLQFSPDGRYLASASTDPSSDRKVFIYDVLNNFRVYKVLAGTEQSVICLTFSADSKKVITCPFNEDVKVYNIHDEGTPIGNNANIHPNMVGARVIDPAYQVTVTLQDTPSSAVSSSSANTRMRVWCATWFHHQPNLIALGSTDRDVVIYDLDLRTTVCRLAQTYQNSINSPNHSTSTSPPPTATDTGNDQFLRVHAVTISHDDKYLICMSNDTYIDVYDMSELSPDCERSHEIRTPRLSRLNIGKQMMSMSGPVGPDDSLLLISVQPHELQLWDFKRQIMVQRYVGQRQVAYIIRSCFGYGDNLVAGGSEDGKIYIWDRYYGNIIGVLSGHNMERPDDSRNKNFPMTKVCNTVAWNPVNSRLFASGGDDGLVKIWKVDPN</sequence>
<dbReference type="PROSITE" id="PS50082">
    <property type="entry name" value="WD_REPEATS_2"/>
    <property type="match status" value="1"/>
</dbReference>
<evidence type="ECO:0000313" key="5">
    <source>
        <dbReference type="EMBL" id="AAS54087.1"/>
    </source>
</evidence>
<dbReference type="InterPro" id="IPR015943">
    <property type="entry name" value="WD40/YVTN_repeat-like_dom_sf"/>
</dbReference>
<dbReference type="STRING" id="284811.Q751W0"/>
<gene>
    <name evidence="5" type="ORF">AGOS_AFR715C</name>
</gene>
<dbReference type="KEGG" id="ago:AGOS_AFR715C"/>
<dbReference type="InterPro" id="IPR001680">
    <property type="entry name" value="WD40_rpt"/>
</dbReference>
<name>Q751W0_EREGS</name>
<evidence type="ECO:0000313" key="6">
    <source>
        <dbReference type="Proteomes" id="UP000000591"/>
    </source>
</evidence>
<feature type="repeat" description="WD" evidence="3">
    <location>
        <begin position="688"/>
        <end position="716"/>
    </location>
</feature>
<dbReference type="HOGENOM" id="CLU_020885_0_0_1"/>
<dbReference type="InterPro" id="IPR051350">
    <property type="entry name" value="WD_repeat-ST_regulator"/>
</dbReference>
<feature type="region of interest" description="Disordered" evidence="4">
    <location>
        <begin position="503"/>
        <end position="522"/>
    </location>
</feature>
<dbReference type="PANTHER" id="PTHR22838">
    <property type="entry name" value="WD REPEAT PROTEIN 26-RELATED"/>
    <property type="match status" value="1"/>
</dbReference>
<dbReference type="InParanoid" id="Q751W0"/>
<dbReference type="PROSITE" id="PS50294">
    <property type="entry name" value="WD_REPEATS_REGION"/>
    <property type="match status" value="1"/>
</dbReference>
<dbReference type="OrthoDB" id="972532at2759"/>
<dbReference type="InterPro" id="IPR036322">
    <property type="entry name" value="WD40_repeat_dom_sf"/>
</dbReference>
<dbReference type="EMBL" id="AE016819">
    <property type="protein sequence ID" value="AAS54087.1"/>
    <property type="molecule type" value="Genomic_DNA"/>
</dbReference>
<accession>Q751W0</accession>
<dbReference type="Gene3D" id="2.130.10.10">
    <property type="entry name" value="YVTN repeat-like/Quinoprotein amine dehydrogenase"/>
    <property type="match status" value="2"/>
</dbReference>
<feature type="compositionally biased region" description="Low complexity" evidence="4">
    <location>
        <begin position="503"/>
        <end position="513"/>
    </location>
</feature>
<dbReference type="PANTHER" id="PTHR22838:SF0">
    <property type="entry name" value="WD REPEAT-CONTAINING PROTEIN 26"/>
    <property type="match status" value="1"/>
</dbReference>
<proteinExistence type="predicted"/>
<evidence type="ECO:0000256" key="3">
    <source>
        <dbReference type="PROSITE-ProRule" id="PRU00221"/>
    </source>
</evidence>
<dbReference type="SMART" id="SM00320">
    <property type="entry name" value="WD40"/>
    <property type="match status" value="6"/>
</dbReference>
<reference evidence="5 6" key="1">
    <citation type="journal article" date="2004" name="Science">
        <title>The Ashbya gossypii genome as a tool for mapping the ancient Saccharomyces cerevisiae genome.</title>
        <authorList>
            <person name="Dietrich F.S."/>
            <person name="Voegeli S."/>
            <person name="Brachat S."/>
            <person name="Lerch A."/>
            <person name="Gates K."/>
            <person name="Steiner S."/>
            <person name="Mohr C."/>
            <person name="Pohlmann R."/>
            <person name="Luedi P."/>
            <person name="Choi S."/>
            <person name="Wing R.A."/>
            <person name="Flavier A."/>
            <person name="Gaffney T.D."/>
            <person name="Philippsen P."/>
        </authorList>
    </citation>
    <scope>NUCLEOTIDE SEQUENCE [LARGE SCALE GENOMIC DNA]</scope>
    <source>
        <strain evidence="6">ATCC 10895 / CBS 109.51 / FGSC 9923 / NRRL Y-1056</strain>
    </source>
</reference>
<protein>
    <submittedName>
        <fullName evidence="5">AFR715Cp</fullName>
    </submittedName>
</protein>
<keyword evidence="1 3" id="KW-0853">WD repeat</keyword>
<evidence type="ECO:0000256" key="1">
    <source>
        <dbReference type="ARBA" id="ARBA00022574"/>
    </source>
</evidence>
<dbReference type="FunCoup" id="Q751W0">
    <property type="interactions" value="500"/>
</dbReference>
<dbReference type="Pfam" id="PF00400">
    <property type="entry name" value="WD40"/>
    <property type="match status" value="3"/>
</dbReference>
<dbReference type="OMA" id="KNMTCIS"/>
<dbReference type="SUPFAM" id="SSF50978">
    <property type="entry name" value="WD40 repeat-like"/>
    <property type="match status" value="1"/>
</dbReference>
<dbReference type="RefSeq" id="NP_986263.1">
    <property type="nucleotide sequence ID" value="NM_212399.1"/>
</dbReference>
<evidence type="ECO:0000256" key="4">
    <source>
        <dbReference type="SAM" id="MobiDB-lite"/>
    </source>
</evidence>
<dbReference type="AlphaFoldDB" id="Q751W0"/>
<dbReference type="GO" id="GO:0034657">
    <property type="term" value="C:GID complex"/>
    <property type="evidence" value="ECO:0000318"/>
    <property type="project" value="GO_Central"/>
</dbReference>
<keyword evidence="6" id="KW-1185">Reference proteome</keyword>
<keyword evidence="2" id="KW-0677">Repeat</keyword>